<proteinExistence type="predicted"/>
<feature type="compositionally biased region" description="Acidic residues" evidence="1">
    <location>
        <begin position="376"/>
        <end position="395"/>
    </location>
</feature>
<feature type="transmembrane region" description="Helical" evidence="2">
    <location>
        <begin position="20"/>
        <end position="41"/>
    </location>
</feature>
<keyword evidence="4" id="KW-1185">Reference proteome</keyword>
<organism evidence="3 4">
    <name type="scientific">Bacillus coahuilensis p1.1.43</name>
    <dbReference type="NCBI Taxonomy" id="1150625"/>
    <lineage>
        <taxon>Bacteria</taxon>
        <taxon>Bacillati</taxon>
        <taxon>Bacillota</taxon>
        <taxon>Bacilli</taxon>
        <taxon>Bacillales</taxon>
        <taxon>Bacillaceae</taxon>
        <taxon>Bacillus</taxon>
    </lineage>
</organism>
<dbReference type="AlphaFoldDB" id="A0A147K7B0"/>
<evidence type="ECO:0000313" key="3">
    <source>
        <dbReference type="EMBL" id="KUP05881.1"/>
    </source>
</evidence>
<feature type="region of interest" description="Disordered" evidence="1">
    <location>
        <begin position="217"/>
        <end position="348"/>
    </location>
</feature>
<accession>A0A147K7B0</accession>
<feature type="region of interest" description="Disordered" evidence="1">
    <location>
        <begin position="190"/>
        <end position="209"/>
    </location>
</feature>
<comment type="caution">
    <text evidence="3">The sequence shown here is derived from an EMBL/GenBank/DDBJ whole genome shotgun (WGS) entry which is preliminary data.</text>
</comment>
<dbReference type="PATRIC" id="fig|1150625.3.peg.2316"/>
<feature type="compositionally biased region" description="Basic and acidic residues" evidence="1">
    <location>
        <begin position="241"/>
        <end position="258"/>
    </location>
</feature>
<feature type="compositionally biased region" description="Basic and acidic residues" evidence="1">
    <location>
        <begin position="144"/>
        <end position="172"/>
    </location>
</feature>
<feature type="compositionally biased region" description="Basic and acidic residues" evidence="1">
    <location>
        <begin position="284"/>
        <end position="302"/>
    </location>
</feature>
<sequence length="500" mass="57452">MIHQEKNRKIEKKGVNAVNLLLIVVAFLLLLPILYFLPIGFQLKGKIILASVALFISLLGMIASISYPVGAVLIVLFILVLFSTYILEKRFSPAFSGLTSADEGEESNMDEFEEQVIPRVTPEKTNNVSAISHLQDEEPSLQHPKSDVKESKELPFVESSKTDVSTDNKNSDEYLEDEELEEIFAAILEEPLEEEPLPNDEDSLPGKVDEEELDSVLPLLVDENTPPQDEEELELEEIFDQTDRLSHSEETESTKIDELQEDSPVDYLEDLFQEELDTEEEDKELSYDSNKEDSTPVLHEEDSLTDQDLFEIDESSVDSEETPNLNQDTESEPNQNENESKESHSISAIEEFELQSPESIEEETTLEQDEVLLEETQETAESFDESDEVEQEELEQQDHVVEIETTEKKSISHLIVQTFVKQLLEEKQQLEAPEYQHLIKQYLHPNLHDKDYYVFAKMLVESYIENEDQESLAELIVELEKRFESYPVVQQEIQLFKLAK</sequence>
<feature type="transmembrane region" description="Helical" evidence="2">
    <location>
        <begin position="70"/>
        <end position="87"/>
    </location>
</feature>
<dbReference type="STRING" id="1150625.Q75_10890"/>
<feature type="compositionally biased region" description="Acidic residues" evidence="1">
    <location>
        <begin position="228"/>
        <end position="240"/>
    </location>
</feature>
<feature type="compositionally biased region" description="Acidic residues" evidence="1">
    <location>
        <begin position="303"/>
        <end position="321"/>
    </location>
</feature>
<protein>
    <submittedName>
        <fullName evidence="3">Uncharacterized protein</fullName>
    </submittedName>
</protein>
<name>A0A147K7B0_9BACI</name>
<keyword evidence="2" id="KW-1133">Transmembrane helix</keyword>
<feature type="region of interest" description="Disordered" evidence="1">
    <location>
        <begin position="134"/>
        <end position="173"/>
    </location>
</feature>
<keyword evidence="2" id="KW-0472">Membrane</keyword>
<feature type="compositionally biased region" description="Acidic residues" evidence="1">
    <location>
        <begin position="259"/>
        <end position="283"/>
    </location>
</feature>
<evidence type="ECO:0000256" key="2">
    <source>
        <dbReference type="SAM" id="Phobius"/>
    </source>
</evidence>
<dbReference type="EMBL" id="LDYG01000032">
    <property type="protein sequence ID" value="KUP05881.1"/>
    <property type="molecule type" value="Genomic_DNA"/>
</dbReference>
<reference evidence="3 4" key="1">
    <citation type="journal article" date="2016" name="Front. Microbiol.">
        <title>Microevolution Analysis of Bacillus coahuilensis Unveils Differences in Phosphorus Acquisition Strategies and Their Regulation.</title>
        <authorList>
            <person name="Gomez-Lunar Z."/>
            <person name="Hernandez-Gonzalez I."/>
            <person name="Rodriguez-Torres M.D."/>
            <person name="Souza V."/>
            <person name="Olmedo-Alvarez G."/>
        </authorList>
    </citation>
    <scope>NUCLEOTIDE SEQUENCE [LARGE SCALE GENOMIC DNA]</scope>
    <source>
        <strain evidence="4">p1.1.43</strain>
    </source>
</reference>
<feature type="transmembrane region" description="Helical" evidence="2">
    <location>
        <begin position="47"/>
        <end position="63"/>
    </location>
</feature>
<feature type="compositionally biased region" description="Polar residues" evidence="1">
    <location>
        <begin position="322"/>
        <end position="337"/>
    </location>
</feature>
<gene>
    <name evidence="3" type="ORF">Q75_10890</name>
</gene>
<dbReference type="Proteomes" id="UP000074108">
    <property type="component" value="Unassembled WGS sequence"/>
</dbReference>
<feature type="region of interest" description="Disordered" evidence="1">
    <location>
        <begin position="376"/>
        <end position="396"/>
    </location>
</feature>
<keyword evidence="2" id="KW-0812">Transmembrane</keyword>
<evidence type="ECO:0000256" key="1">
    <source>
        <dbReference type="SAM" id="MobiDB-lite"/>
    </source>
</evidence>
<evidence type="ECO:0000313" key="4">
    <source>
        <dbReference type="Proteomes" id="UP000074108"/>
    </source>
</evidence>